<dbReference type="EMBL" id="KZ155778">
    <property type="protein sequence ID" value="OUS47252.1"/>
    <property type="molecule type" value="Genomic_DNA"/>
</dbReference>
<name>A0A1Y5IJI6_OSTTA</name>
<dbReference type="eggNOG" id="ENOG502R36H">
    <property type="taxonomic scope" value="Eukaryota"/>
</dbReference>
<dbReference type="SUPFAM" id="SSF50998">
    <property type="entry name" value="Quinoprotein alcohol dehydrogenase-like"/>
    <property type="match status" value="1"/>
</dbReference>
<accession>A0A1Y5IJI6</accession>
<dbReference type="PANTHER" id="PTHR15633:SF2">
    <property type="entry name" value="NUCLEOLAR PROTEIN 11"/>
    <property type="match status" value="1"/>
</dbReference>
<evidence type="ECO:0000313" key="1">
    <source>
        <dbReference type="EMBL" id="OUS47252.1"/>
    </source>
</evidence>
<gene>
    <name evidence="1" type="ORF">BE221DRAFT_190771</name>
</gene>
<dbReference type="GO" id="GO:0005730">
    <property type="term" value="C:nucleolus"/>
    <property type="evidence" value="ECO:0007669"/>
    <property type="project" value="TreeGrafter"/>
</dbReference>
<dbReference type="PANTHER" id="PTHR15633">
    <property type="entry name" value="NUCLEOLAR PROTEIN 11"/>
    <property type="match status" value="1"/>
</dbReference>
<dbReference type="GO" id="GO:0003723">
    <property type="term" value="F:RNA binding"/>
    <property type="evidence" value="ECO:0007669"/>
    <property type="project" value="TreeGrafter"/>
</dbReference>
<proteinExistence type="predicted"/>
<sequence length="630" mass="66926">MNGSARVRELIAVEGGALVVTTSGDVQLFNASAELVHSASQKSGTRRIEFASALPESVGALVVTTDGKSKKHRVSAYVVAVVGDKRRLTQAWELDVSHPDSNDKARIATATSDGETLMILWDDGLWVLHDTSDGSIIHRLQLNGLDCQVEEPLSGKRSKKSETSSSIASTASMCLSSDYYAVVANSKEEQTVIVAVIDSRYGAIHLAEDVSQGLENKVGRTSGVCLAAIAGGLIIGLSDQLLSVQLALPELSLASLVGSLTVQPDVSAAAIRILGAEAVSVTSTPKQHAVVMPGWNLDDVKADGQGVIHLGDDWTQDDSQALEKSVKSTAEALASGSKKANSSLESMMKTLPIPQILIDSAITGGLTHRSWEPVSTLLHGGHISGSSVARHLVPALIEEDMIEEIRSFLVNASDISSADVSAILCSALSRDAEDPVLKKRAAVDKKLAEKALEEAEVSSSNDKSEARQHLIARAQLLVCAYDAFAPWAQQLHALVARPLDPTTSSSVLRELSKRDAVALLNYLLVWANFYASSDGLFARINTLSEPGIPSAHAVVNWACALLDAQLAMFCLAGDVAERVRALEAASNKMLDMMRALTTLRGALRHVGENSPLPEQHGVVSTTYTVESVAW</sequence>
<organism evidence="1">
    <name type="scientific">Ostreococcus tauri</name>
    <name type="common">Marine green alga</name>
    <dbReference type="NCBI Taxonomy" id="70448"/>
    <lineage>
        <taxon>Eukaryota</taxon>
        <taxon>Viridiplantae</taxon>
        <taxon>Chlorophyta</taxon>
        <taxon>Mamiellophyceae</taxon>
        <taxon>Mamiellales</taxon>
        <taxon>Bathycoccaceae</taxon>
        <taxon>Ostreococcus</taxon>
    </lineage>
</organism>
<reference evidence="1" key="1">
    <citation type="submission" date="2017-04" db="EMBL/GenBank/DDBJ databases">
        <title>Population genomics of picophytoplankton unveils novel chromosome hypervariability.</title>
        <authorList>
            <consortium name="DOE Joint Genome Institute"/>
            <person name="Blanc-Mathieu R."/>
            <person name="Krasovec M."/>
            <person name="Hebrard M."/>
            <person name="Yau S."/>
            <person name="Desgranges E."/>
            <person name="Martin J."/>
            <person name="Schackwitz W."/>
            <person name="Kuo A."/>
            <person name="Salin G."/>
            <person name="Donnadieu C."/>
            <person name="Desdevises Y."/>
            <person name="Sanchez-Ferandin S."/>
            <person name="Moreau H."/>
            <person name="Rivals E."/>
            <person name="Grigoriev I.V."/>
            <person name="Grimsley N."/>
            <person name="Eyre-Walker A."/>
            <person name="Piganeau G."/>
        </authorList>
    </citation>
    <scope>NUCLEOTIDE SEQUENCE [LARGE SCALE GENOMIC DNA]</scope>
    <source>
        <strain evidence="1">RCC 1115</strain>
    </source>
</reference>
<dbReference type="Proteomes" id="UP000195557">
    <property type="component" value="Unassembled WGS sequence"/>
</dbReference>
<protein>
    <submittedName>
        <fullName evidence="1">Uncharacterized protein</fullName>
    </submittedName>
</protein>
<dbReference type="GO" id="GO:0030490">
    <property type="term" value="P:maturation of SSU-rRNA"/>
    <property type="evidence" value="ECO:0007669"/>
    <property type="project" value="InterPro"/>
</dbReference>
<dbReference type="InterPro" id="IPR011047">
    <property type="entry name" value="Quinoprotein_ADH-like_sf"/>
</dbReference>
<dbReference type="AlphaFoldDB" id="A0A1Y5IJI6"/>
<dbReference type="InterPro" id="IPR042859">
    <property type="entry name" value="NOL11"/>
</dbReference>